<dbReference type="EMBL" id="KB638125">
    <property type="protein sequence ID" value="EMS13754.1"/>
    <property type="molecule type" value="Genomic_DNA"/>
</dbReference>
<sequence>MLKVLHHIFDALEVTASSTENSIKLSCNVIEFDELIYKIDGGKAINCNRRDALLLYNFIKKYCSGLPNKLL</sequence>
<reference evidence="1 2" key="1">
    <citation type="submission" date="2013-01" db="EMBL/GenBank/DDBJ databases">
        <authorList>
            <person name="Inman J."/>
            <person name="Zafar N."/>
            <person name="Lorenzi H."/>
            <person name="Caler E."/>
        </authorList>
    </citation>
    <scope>NUCLEOTIDE SEQUENCE [LARGE SCALE GENOMIC DNA]</scope>
    <source>
        <strain evidence="1 2">HM-3:IMSS</strain>
    </source>
</reference>
<protein>
    <submittedName>
        <fullName evidence="1">Uncharacterized protein</fullName>
    </submittedName>
</protein>
<evidence type="ECO:0000313" key="2">
    <source>
        <dbReference type="Proteomes" id="UP000030780"/>
    </source>
</evidence>
<dbReference type="VEuPathDB" id="AmoebaDB:KM1_176610"/>
<evidence type="ECO:0000313" key="1">
    <source>
        <dbReference type="EMBL" id="EMS13754.1"/>
    </source>
</evidence>
<gene>
    <name evidence="1" type="ORF">KM1_176610</name>
</gene>
<dbReference type="AlphaFoldDB" id="M7WQT9"/>
<proteinExistence type="predicted"/>
<dbReference type="Proteomes" id="UP000030780">
    <property type="component" value="Unassembled WGS sequence"/>
</dbReference>
<accession>M7WQT9</accession>
<name>M7WQT9_ENTHI</name>
<organism evidence="1 2">
    <name type="scientific">Entamoeba histolytica HM-3:IMSS</name>
    <dbReference type="NCBI Taxonomy" id="885315"/>
    <lineage>
        <taxon>Eukaryota</taxon>
        <taxon>Amoebozoa</taxon>
        <taxon>Evosea</taxon>
        <taxon>Archamoebae</taxon>
        <taxon>Mastigamoebida</taxon>
        <taxon>Entamoebidae</taxon>
        <taxon>Entamoeba</taxon>
    </lineage>
</organism>